<evidence type="ECO:0000256" key="1">
    <source>
        <dbReference type="ARBA" id="ARBA00001412"/>
    </source>
</evidence>
<dbReference type="PANTHER" id="PTHR36447:SF1">
    <property type="entry name" value="BETA-GALACTOSIDASE GANA"/>
    <property type="match status" value="1"/>
</dbReference>
<evidence type="ECO:0000256" key="2">
    <source>
        <dbReference type="ARBA" id="ARBA00005940"/>
    </source>
</evidence>
<dbReference type="InterPro" id="IPR013529">
    <property type="entry name" value="Glyco_hydro_42_N"/>
</dbReference>
<evidence type="ECO:0000259" key="7">
    <source>
        <dbReference type="Pfam" id="PF02449"/>
    </source>
</evidence>
<dbReference type="InterPro" id="IPR029062">
    <property type="entry name" value="Class_I_gatase-like"/>
</dbReference>
<feature type="region of interest" description="Disordered" evidence="6">
    <location>
        <begin position="35"/>
        <end position="60"/>
    </location>
</feature>
<dbReference type="SUPFAM" id="SSF51445">
    <property type="entry name" value="(Trans)glycosidases"/>
    <property type="match status" value="1"/>
</dbReference>
<dbReference type="Pfam" id="PF02449">
    <property type="entry name" value="Glyco_hydro_42"/>
    <property type="match status" value="2"/>
</dbReference>
<keyword evidence="11" id="KW-1185">Reference proteome</keyword>
<dbReference type="PANTHER" id="PTHR36447">
    <property type="entry name" value="BETA-GALACTOSIDASE GANA"/>
    <property type="match status" value="1"/>
</dbReference>
<dbReference type="EC" id="3.2.1.23" evidence="3"/>
<accession>A0A6N9Z2U0</accession>
<keyword evidence="5" id="KW-0326">Glycosidase</keyword>
<dbReference type="AlphaFoldDB" id="A0A6N9Z2U0"/>
<comment type="catalytic activity">
    <reaction evidence="1">
        <text>Hydrolysis of terminal non-reducing beta-D-galactose residues in beta-D-galactosides.</text>
        <dbReference type="EC" id="3.2.1.23"/>
    </reaction>
</comment>
<evidence type="ECO:0000256" key="4">
    <source>
        <dbReference type="ARBA" id="ARBA00022801"/>
    </source>
</evidence>
<dbReference type="GO" id="GO:0004565">
    <property type="term" value="F:beta-galactosidase activity"/>
    <property type="evidence" value="ECO:0007669"/>
    <property type="project" value="UniProtKB-EC"/>
</dbReference>
<dbReference type="InterPro" id="IPR013738">
    <property type="entry name" value="Beta_galactosidase_Trimer"/>
</dbReference>
<proteinExistence type="inferred from homology"/>
<feature type="compositionally biased region" description="Basic residues" evidence="6">
    <location>
        <begin position="39"/>
        <end position="56"/>
    </location>
</feature>
<feature type="domain" description="Glycoside hydrolase family 42 N-terminal" evidence="7">
    <location>
        <begin position="476"/>
        <end position="593"/>
    </location>
</feature>
<organism evidence="10 11">
    <name type="scientific">Bifidobacterium aerophilum</name>
    <dbReference type="NCBI Taxonomy" id="1798155"/>
    <lineage>
        <taxon>Bacteria</taxon>
        <taxon>Bacillati</taxon>
        <taxon>Actinomycetota</taxon>
        <taxon>Actinomycetes</taxon>
        <taxon>Bifidobacteriales</taxon>
        <taxon>Bifidobacteriaceae</taxon>
        <taxon>Bifidobacterium</taxon>
    </lineage>
</organism>
<keyword evidence="4 10" id="KW-0378">Hydrolase</keyword>
<sequence length="923" mass="101472">MPAGRAPQRGRDPSLGRFLVRQTQAVRRHVPALLERTDRRHLRPGRRSHGRRRRGRAVSPSCDGVATRAAAAVLPGRQRIVRVRVPVLGERRTRAFRRSDGQRPGLGAVLHRPAHAGRRVTPLHMARRDNATKEFSIMTSTASAASAASTRRQTRETSPTPFFAERLASRGSMLYGGDYNPEQWPESVWRDDMRLFKQAGINEVTLNVFSWAQLQPSEDEYDFSKLDRIVRAVSDAGMSIVMATSTGALPAWMSLRHPDVNRVDERGRKMRHRERHNACINSPTFRKYSAALAGKLAERYGRLDNLVAWHVGNEYGGMCWCDTCAKAFREWLRRKYGTIEAVNEAWNTAFWSHTYHGFDEIFPPNELGDTTSWGGKAILGGFSLDYQRFYGECVLDSYNEEKAAIRKFDPVNPVTTNMMGTYPTYDYFRWRAGANPADGTVGDADAANVSTTGDATAAADNTVGNATDATAPTVGGVDVVSWDSYPRPDTDPANVAFCHELMRGVGGGKPFMLMEQTPSRQNWMAYNTQKRPGQMRELSWQAVAHGADTVQFFQLRQNRSGCEKFHGALISSDGTDRTRAFKECAELGAELRRVSGRVLGSRVVPARVALVFDWQSRWAIGMSAGPTISMDYVAEVQRWYRELHRRNIPVDIVGPYDSYDAYDLVLAPCLYMMRADLVERLRAFVSGGGRLLLTALSALADEHDSLYQGEIPVPLRDLTGVWVEETDALDPSEHVVPLRFAADDTDSAGDAAAGTSGDAAESHGRVLFDVLEADEGTTVLATYGSEYYAGTPAFTFRPSAGDGGVFYAATFPDDAAMPRFVDALLAGTGITGLTDAPLIGTVERSAVVPDATVPADLRTVDLEVTRRFAADGTTFTFVLNPANAPVSVDLPAALAGRDLLTDATVTPGRRVLPPFAVLVIESK</sequence>
<feature type="domain" description="Glycoside hydrolase family 42 N-terminal" evidence="7">
    <location>
        <begin position="178"/>
        <end position="432"/>
    </location>
</feature>
<dbReference type="Gene3D" id="2.60.40.1180">
    <property type="entry name" value="Golgi alpha-mannosidase II"/>
    <property type="match status" value="1"/>
</dbReference>
<dbReference type="Gene3D" id="3.20.20.80">
    <property type="entry name" value="Glycosidases"/>
    <property type="match status" value="1"/>
</dbReference>
<evidence type="ECO:0000256" key="5">
    <source>
        <dbReference type="ARBA" id="ARBA00023295"/>
    </source>
</evidence>
<evidence type="ECO:0000259" key="9">
    <source>
        <dbReference type="Pfam" id="PF08533"/>
    </source>
</evidence>
<protein>
    <recommendedName>
        <fullName evidence="3">beta-galactosidase</fullName>
        <ecNumber evidence="3">3.2.1.23</ecNumber>
    </recommendedName>
</protein>
<dbReference type="CDD" id="cd03143">
    <property type="entry name" value="A4_beta-galactosidase_middle_domain"/>
    <property type="match status" value="1"/>
</dbReference>
<dbReference type="Pfam" id="PF08532">
    <property type="entry name" value="Glyco_hydro_42M"/>
    <property type="match status" value="1"/>
</dbReference>
<dbReference type="InterPro" id="IPR003476">
    <property type="entry name" value="Glyco_hydro_42"/>
</dbReference>
<evidence type="ECO:0000313" key="11">
    <source>
        <dbReference type="Proteomes" id="UP000469194"/>
    </source>
</evidence>
<dbReference type="Proteomes" id="UP000469194">
    <property type="component" value="Unassembled WGS sequence"/>
</dbReference>
<dbReference type="EMBL" id="WHZW01000003">
    <property type="protein sequence ID" value="NEG88786.1"/>
    <property type="molecule type" value="Genomic_DNA"/>
</dbReference>
<feature type="domain" description="Beta-galactosidase C-terminal" evidence="9">
    <location>
        <begin position="861"/>
        <end position="921"/>
    </location>
</feature>
<dbReference type="SUPFAM" id="SSF52317">
    <property type="entry name" value="Class I glutamine amidotransferase-like"/>
    <property type="match status" value="1"/>
</dbReference>
<dbReference type="InterPro" id="IPR013780">
    <property type="entry name" value="Glyco_hydro_b"/>
</dbReference>
<evidence type="ECO:0000259" key="8">
    <source>
        <dbReference type="Pfam" id="PF08532"/>
    </source>
</evidence>
<dbReference type="GO" id="GO:0006012">
    <property type="term" value="P:galactose metabolic process"/>
    <property type="evidence" value="ECO:0007669"/>
    <property type="project" value="InterPro"/>
</dbReference>
<dbReference type="Pfam" id="PF08533">
    <property type="entry name" value="Glyco_hydro_42C"/>
    <property type="match status" value="1"/>
</dbReference>
<feature type="domain" description="Beta-galactosidase trimerisation" evidence="8">
    <location>
        <begin position="606"/>
        <end position="828"/>
    </location>
</feature>
<dbReference type="InterPro" id="IPR013739">
    <property type="entry name" value="Beta_galactosidase_C"/>
</dbReference>
<comment type="caution">
    <text evidence="10">The sequence shown here is derived from an EMBL/GenBank/DDBJ whole genome shotgun (WGS) entry which is preliminary data.</text>
</comment>
<evidence type="ECO:0000256" key="6">
    <source>
        <dbReference type="SAM" id="MobiDB-lite"/>
    </source>
</evidence>
<evidence type="ECO:0000256" key="3">
    <source>
        <dbReference type="ARBA" id="ARBA00012756"/>
    </source>
</evidence>
<dbReference type="Gene3D" id="3.40.50.880">
    <property type="match status" value="1"/>
</dbReference>
<comment type="similarity">
    <text evidence="2">Belongs to the glycosyl hydrolase 42 family.</text>
</comment>
<evidence type="ECO:0000313" key="10">
    <source>
        <dbReference type="EMBL" id="NEG88786.1"/>
    </source>
</evidence>
<dbReference type="GO" id="GO:0009341">
    <property type="term" value="C:beta-galactosidase complex"/>
    <property type="evidence" value="ECO:0007669"/>
    <property type="project" value="InterPro"/>
</dbReference>
<gene>
    <name evidence="10" type="ORF">GFD25_01930</name>
</gene>
<dbReference type="InterPro" id="IPR017853">
    <property type="entry name" value="GH"/>
</dbReference>
<name>A0A6N9Z2U0_9BIFI</name>
<reference evidence="10 11" key="1">
    <citation type="submission" date="2019-10" db="EMBL/GenBank/DDBJ databases">
        <title>Bifidobacterium from non-human primates.</title>
        <authorList>
            <person name="Modesto M."/>
        </authorList>
    </citation>
    <scope>NUCLEOTIDE SEQUENCE [LARGE SCALE GENOMIC DNA]</scope>
    <source>
        <strain evidence="10 11">TRE17</strain>
    </source>
</reference>